<dbReference type="GO" id="GO:0045892">
    <property type="term" value="P:negative regulation of DNA-templated transcription"/>
    <property type="evidence" value="ECO:0007669"/>
    <property type="project" value="TreeGrafter"/>
</dbReference>
<dbReference type="SUPFAM" id="SSF46785">
    <property type="entry name" value="Winged helix' DNA-binding domain"/>
    <property type="match status" value="1"/>
</dbReference>
<protein>
    <submittedName>
        <fullName evidence="2">Inorganic ion uptake regulation protein, transcription factor</fullName>
    </submittedName>
</protein>
<evidence type="ECO:0000256" key="1">
    <source>
        <dbReference type="SAM" id="MobiDB-lite"/>
    </source>
</evidence>
<dbReference type="InterPro" id="IPR036388">
    <property type="entry name" value="WH-like_DNA-bd_sf"/>
</dbReference>
<dbReference type="EMBL" id="CP006916">
    <property type="protein sequence ID" value="AHC00005.1"/>
    <property type="molecule type" value="Genomic_DNA"/>
</dbReference>
<dbReference type="Proteomes" id="UP000018735">
    <property type="component" value="Chromosome"/>
</dbReference>
<evidence type="ECO:0000313" key="3">
    <source>
        <dbReference type="Proteomes" id="UP000018735"/>
    </source>
</evidence>
<dbReference type="GO" id="GO:0008270">
    <property type="term" value="F:zinc ion binding"/>
    <property type="evidence" value="ECO:0007669"/>
    <property type="project" value="TreeGrafter"/>
</dbReference>
<dbReference type="PANTHER" id="PTHR33202:SF8">
    <property type="entry name" value="PEROXIDE-RESPONSIVE REPRESSOR PERR"/>
    <property type="match status" value="1"/>
</dbReference>
<proteinExistence type="predicted"/>
<reference evidence="2 3" key="1">
    <citation type="journal article" date="2011" name="PLoS ONE">
        <title>Core proteome of the minimal cell: comparative proteomics of three mollicute species.</title>
        <authorList>
            <person name="Fisunov G.Y."/>
            <person name="Alexeev D.G."/>
            <person name="Bazaleev N.A."/>
            <person name="Ladygina V.G."/>
            <person name="Galyamina M.A."/>
            <person name="Kondratov I.G."/>
            <person name="Zhukova N.A."/>
            <person name="Serebryakova M.V."/>
            <person name="Demina I.A."/>
            <person name="Govorun V.M."/>
        </authorList>
    </citation>
    <scope>NUCLEOTIDE SEQUENCE [LARGE SCALE GENOMIC DNA]</scope>
    <source>
        <strain evidence="2 3">S6</strain>
    </source>
</reference>
<dbReference type="Pfam" id="PF01475">
    <property type="entry name" value="FUR"/>
    <property type="match status" value="1"/>
</dbReference>
<dbReference type="eggNOG" id="COG0735">
    <property type="taxonomic scope" value="Bacteria"/>
</dbReference>
<name>A0A0F6CLN2_MYCGL</name>
<gene>
    <name evidence="2" type="primary">fur</name>
    <name evidence="2" type="ORF">GCW_02090</name>
</gene>
<feature type="region of interest" description="Disordered" evidence="1">
    <location>
        <begin position="149"/>
        <end position="170"/>
    </location>
</feature>
<dbReference type="Gene3D" id="1.10.10.10">
    <property type="entry name" value="Winged helix-like DNA-binding domain superfamily/Winged helix DNA-binding domain"/>
    <property type="match status" value="1"/>
</dbReference>
<dbReference type="InterPro" id="IPR002481">
    <property type="entry name" value="FUR"/>
</dbReference>
<organism evidence="2 3">
    <name type="scientific">Mycoplasmoides gallisepticum S6</name>
    <dbReference type="NCBI Taxonomy" id="1006581"/>
    <lineage>
        <taxon>Bacteria</taxon>
        <taxon>Bacillati</taxon>
        <taxon>Mycoplasmatota</taxon>
        <taxon>Mycoplasmoidales</taxon>
        <taxon>Mycoplasmoidaceae</taxon>
        <taxon>Mycoplasmoides</taxon>
    </lineage>
</organism>
<dbReference type="SMR" id="A0A0F6CLN2"/>
<dbReference type="GO" id="GO:0000976">
    <property type="term" value="F:transcription cis-regulatory region binding"/>
    <property type="evidence" value="ECO:0007669"/>
    <property type="project" value="TreeGrafter"/>
</dbReference>
<dbReference type="GO" id="GO:0003700">
    <property type="term" value="F:DNA-binding transcription factor activity"/>
    <property type="evidence" value="ECO:0007669"/>
    <property type="project" value="InterPro"/>
</dbReference>
<dbReference type="KEGG" id="mgz:GCW_02090"/>
<dbReference type="AlphaFoldDB" id="A0A0F6CLN2"/>
<dbReference type="PANTHER" id="PTHR33202">
    <property type="entry name" value="ZINC UPTAKE REGULATION PROTEIN"/>
    <property type="match status" value="1"/>
</dbReference>
<sequence>MKNHNQLDYYLKILNKNKYRITKPRRLILECLLDDFNYHSIEDIIQHIYKKTKNKPNVSSVYNCLQTFIQLNLVDSFLNTSCDLKRYYTIKHEVHEHIYFINNQKELKQNLSTIIIPKNINDQLKAYFDQLGIINPQYYIVVSGDNEKTIKPHKNNDDKEQDISYDQWDH</sequence>
<dbReference type="InterPro" id="IPR036390">
    <property type="entry name" value="WH_DNA-bd_sf"/>
</dbReference>
<evidence type="ECO:0000313" key="2">
    <source>
        <dbReference type="EMBL" id="AHC00005.1"/>
    </source>
</evidence>
<dbReference type="GO" id="GO:1900376">
    <property type="term" value="P:regulation of secondary metabolite biosynthetic process"/>
    <property type="evidence" value="ECO:0007669"/>
    <property type="project" value="TreeGrafter"/>
</dbReference>
<accession>A0A0F6CLN2</accession>
<dbReference type="RefSeq" id="WP_011884422.1">
    <property type="nucleotide sequence ID" value="NC_023030.2"/>
</dbReference>
<dbReference type="HOGENOM" id="CLU_1738502_0_0_14"/>